<dbReference type="InterPro" id="IPR011990">
    <property type="entry name" value="TPR-like_helical_dom_sf"/>
</dbReference>
<dbReference type="SUPFAM" id="SSF48452">
    <property type="entry name" value="TPR-like"/>
    <property type="match status" value="1"/>
</dbReference>
<evidence type="ECO:0000259" key="7">
    <source>
        <dbReference type="Pfam" id="PF14322"/>
    </source>
</evidence>
<keyword evidence="9" id="KW-1185">Reference proteome</keyword>
<dbReference type="Pfam" id="PF07980">
    <property type="entry name" value="SusD_RagB"/>
    <property type="match status" value="1"/>
</dbReference>
<evidence type="ECO:0000256" key="3">
    <source>
        <dbReference type="ARBA" id="ARBA00022729"/>
    </source>
</evidence>
<protein>
    <submittedName>
        <fullName evidence="8">RagB/SusD family nutrient uptake outer membrane protein</fullName>
    </submittedName>
</protein>
<evidence type="ECO:0000313" key="8">
    <source>
        <dbReference type="EMBL" id="MCX2838374.1"/>
    </source>
</evidence>
<dbReference type="GO" id="GO:0009279">
    <property type="term" value="C:cell outer membrane"/>
    <property type="evidence" value="ECO:0007669"/>
    <property type="project" value="UniProtKB-SubCell"/>
</dbReference>
<keyword evidence="5" id="KW-0998">Cell outer membrane</keyword>
<dbReference type="Proteomes" id="UP001148482">
    <property type="component" value="Unassembled WGS sequence"/>
</dbReference>
<dbReference type="Pfam" id="PF14322">
    <property type="entry name" value="SusD-like_3"/>
    <property type="match status" value="1"/>
</dbReference>
<organism evidence="8 9">
    <name type="scientific">Salinimicrobium profundisediminis</name>
    <dbReference type="NCBI Taxonomy" id="2994553"/>
    <lineage>
        <taxon>Bacteria</taxon>
        <taxon>Pseudomonadati</taxon>
        <taxon>Bacteroidota</taxon>
        <taxon>Flavobacteriia</taxon>
        <taxon>Flavobacteriales</taxon>
        <taxon>Flavobacteriaceae</taxon>
        <taxon>Salinimicrobium</taxon>
    </lineage>
</organism>
<evidence type="ECO:0000313" key="9">
    <source>
        <dbReference type="Proteomes" id="UP001148482"/>
    </source>
</evidence>
<keyword evidence="3" id="KW-0732">Signal</keyword>
<comment type="subcellular location">
    <subcellularLocation>
        <location evidence="1">Cell outer membrane</location>
    </subcellularLocation>
</comment>
<feature type="domain" description="SusD-like N-terminal" evidence="7">
    <location>
        <begin position="39"/>
        <end position="225"/>
    </location>
</feature>
<dbReference type="Gene3D" id="1.25.40.390">
    <property type="match status" value="1"/>
</dbReference>
<gene>
    <name evidence="8" type="ORF">OQ279_09435</name>
</gene>
<feature type="domain" description="RagB/SusD" evidence="6">
    <location>
        <begin position="323"/>
        <end position="462"/>
    </location>
</feature>
<dbReference type="InterPro" id="IPR033985">
    <property type="entry name" value="SusD-like_N"/>
</dbReference>
<dbReference type="CDD" id="cd08977">
    <property type="entry name" value="SusD"/>
    <property type="match status" value="1"/>
</dbReference>
<dbReference type="RefSeq" id="WP_266069627.1">
    <property type="nucleotide sequence ID" value="NZ_JAPJDA010000013.1"/>
</dbReference>
<evidence type="ECO:0000256" key="2">
    <source>
        <dbReference type="ARBA" id="ARBA00006275"/>
    </source>
</evidence>
<proteinExistence type="inferred from homology"/>
<reference evidence="8" key="1">
    <citation type="submission" date="2022-11" db="EMBL/GenBank/DDBJ databases">
        <title>Salinimicrobium profundisediminis sp. nov., isolated from deep-sea sediment of the Mariana Trench.</title>
        <authorList>
            <person name="Fu H."/>
        </authorList>
    </citation>
    <scope>NUCLEOTIDE SEQUENCE</scope>
    <source>
        <strain evidence="8">MT39</strain>
    </source>
</reference>
<evidence type="ECO:0000259" key="6">
    <source>
        <dbReference type="Pfam" id="PF07980"/>
    </source>
</evidence>
<accession>A0A9X3CZ51</accession>
<keyword evidence="4" id="KW-0472">Membrane</keyword>
<comment type="similarity">
    <text evidence="2">Belongs to the SusD family.</text>
</comment>
<dbReference type="InterPro" id="IPR012944">
    <property type="entry name" value="SusD_RagB_dom"/>
</dbReference>
<evidence type="ECO:0000256" key="1">
    <source>
        <dbReference type="ARBA" id="ARBA00004442"/>
    </source>
</evidence>
<comment type="caution">
    <text evidence="8">The sequence shown here is derived from an EMBL/GenBank/DDBJ whole genome shotgun (WGS) entry which is preliminary data.</text>
</comment>
<dbReference type="AlphaFoldDB" id="A0A9X3CZ51"/>
<name>A0A9X3CZ51_9FLAO</name>
<dbReference type="PROSITE" id="PS51257">
    <property type="entry name" value="PROKAR_LIPOPROTEIN"/>
    <property type="match status" value="1"/>
</dbReference>
<sequence length="462" mass="53083">MKAILKKTAVFILLLGITSCEDYLELDAPKEKIESSTLFQNDETAHSALVGLYNQLASVNFSGGGPSSLTVLNALSGDLLMPIYTRNQEYMQFEQRELLPLNFRNENLWTSAYNIIYITNALLEGIEGSDNLSEKVRDKIQGEASFIRAFTYFYLVNLYGDVPLILTTDYRENSLAERVPQEEVYQQILTDLETAISILSPDYSNGDRTVVNQNTAVAMMARVQLYLENWNDAELYSSQIIDQAVTYELLEDLNSVFLANSREAIWQISPKARGFSLTNTQEGGLFIIHPLYYFLAQFKLTPSFIDSFTTEDRRLSDWIGFHENTSFYFPFKYKIQNSTEDATEFSMVLRLAEQYLIRAEARARQNDLAGAISDLDKIRERAGLMTISQAHPEIGQEEVLQIIFEERKKELFTEWGHRWLDLNRTDKAGDIFVENWESTDVFYPIPENERLKNPNLTQNEGY</sequence>
<evidence type="ECO:0000256" key="4">
    <source>
        <dbReference type="ARBA" id="ARBA00023136"/>
    </source>
</evidence>
<evidence type="ECO:0000256" key="5">
    <source>
        <dbReference type="ARBA" id="ARBA00023237"/>
    </source>
</evidence>
<dbReference type="EMBL" id="JAPJDA010000013">
    <property type="protein sequence ID" value="MCX2838374.1"/>
    <property type="molecule type" value="Genomic_DNA"/>
</dbReference>